<dbReference type="EMBL" id="ML993585">
    <property type="protein sequence ID" value="KAF2170532.1"/>
    <property type="molecule type" value="Genomic_DNA"/>
</dbReference>
<evidence type="ECO:0000313" key="1">
    <source>
        <dbReference type="EMBL" id="KAF2170532.1"/>
    </source>
</evidence>
<gene>
    <name evidence="1" type="ORF">M409DRAFT_19352</name>
</gene>
<accession>A0A6A6CXE8</accession>
<keyword evidence="2" id="KW-1185">Reference proteome</keyword>
<proteinExistence type="predicted"/>
<name>A0A6A6CXE8_ZASCE</name>
<dbReference type="Proteomes" id="UP000799537">
    <property type="component" value="Unassembled WGS sequence"/>
</dbReference>
<organism evidence="1 2">
    <name type="scientific">Zasmidium cellare ATCC 36951</name>
    <dbReference type="NCBI Taxonomy" id="1080233"/>
    <lineage>
        <taxon>Eukaryota</taxon>
        <taxon>Fungi</taxon>
        <taxon>Dikarya</taxon>
        <taxon>Ascomycota</taxon>
        <taxon>Pezizomycotina</taxon>
        <taxon>Dothideomycetes</taxon>
        <taxon>Dothideomycetidae</taxon>
        <taxon>Mycosphaerellales</taxon>
        <taxon>Mycosphaerellaceae</taxon>
        <taxon>Zasmidium</taxon>
    </lineage>
</organism>
<dbReference type="GeneID" id="54558166"/>
<sequence>MADIQAFLTGFDAEDARTLDDMVATIEKVMKERSGLQTLMKYRVAKRDKRDTARYEQFFEYRGPDADTMSKLTGCGHQWMTCPSSFWSWRIDPVGDPRAFVVGAFMQDSGELQDHAPRGISASDTARALCSYGLFNQTTPEKVESTMKDMVNWGHRYKNLEKTLGKGICLVLGTQLSETLWYKILPKSGPKFKDVIAHLRKTGAVEVQKAFVDLREVIVKSKLQELRTDAQVEDWMGALLVQYEMLRLF</sequence>
<protein>
    <submittedName>
        <fullName evidence="1">Uncharacterized protein</fullName>
    </submittedName>
</protein>
<dbReference type="RefSeq" id="XP_033671421.1">
    <property type="nucleotide sequence ID" value="XM_033804894.1"/>
</dbReference>
<evidence type="ECO:0000313" key="2">
    <source>
        <dbReference type="Proteomes" id="UP000799537"/>
    </source>
</evidence>
<dbReference type="OrthoDB" id="3945549at2759"/>
<reference evidence="1" key="1">
    <citation type="journal article" date="2020" name="Stud. Mycol.">
        <title>101 Dothideomycetes genomes: a test case for predicting lifestyles and emergence of pathogens.</title>
        <authorList>
            <person name="Haridas S."/>
            <person name="Albert R."/>
            <person name="Binder M."/>
            <person name="Bloem J."/>
            <person name="Labutti K."/>
            <person name="Salamov A."/>
            <person name="Andreopoulos B."/>
            <person name="Baker S."/>
            <person name="Barry K."/>
            <person name="Bills G."/>
            <person name="Bluhm B."/>
            <person name="Cannon C."/>
            <person name="Castanera R."/>
            <person name="Culley D."/>
            <person name="Daum C."/>
            <person name="Ezra D."/>
            <person name="Gonzalez J."/>
            <person name="Henrissat B."/>
            <person name="Kuo A."/>
            <person name="Liang C."/>
            <person name="Lipzen A."/>
            <person name="Lutzoni F."/>
            <person name="Magnuson J."/>
            <person name="Mondo S."/>
            <person name="Nolan M."/>
            <person name="Ohm R."/>
            <person name="Pangilinan J."/>
            <person name="Park H.-J."/>
            <person name="Ramirez L."/>
            <person name="Alfaro M."/>
            <person name="Sun H."/>
            <person name="Tritt A."/>
            <person name="Yoshinaga Y."/>
            <person name="Zwiers L.-H."/>
            <person name="Turgeon B."/>
            <person name="Goodwin S."/>
            <person name="Spatafora J."/>
            <person name="Crous P."/>
            <person name="Grigoriev I."/>
        </authorList>
    </citation>
    <scope>NUCLEOTIDE SEQUENCE</scope>
    <source>
        <strain evidence="1">ATCC 36951</strain>
    </source>
</reference>
<dbReference type="AlphaFoldDB" id="A0A6A6CXE8"/>